<gene>
    <name evidence="1" type="primary">WBGene00283893</name>
</gene>
<evidence type="ECO:0000313" key="1">
    <source>
        <dbReference type="EnsemblMetazoa" id="PPA45524.1"/>
    </source>
</evidence>
<accession>A0A8R1V3D1</accession>
<name>A0A2A6C442_PRIPA</name>
<proteinExistence type="predicted"/>
<keyword evidence="2" id="KW-1185">Reference proteome</keyword>
<accession>A0A2A6C442</accession>
<dbReference type="AlphaFoldDB" id="A0A2A6C442"/>
<organism evidence="1 2">
    <name type="scientific">Pristionchus pacificus</name>
    <name type="common">Parasitic nematode worm</name>
    <dbReference type="NCBI Taxonomy" id="54126"/>
    <lineage>
        <taxon>Eukaryota</taxon>
        <taxon>Metazoa</taxon>
        <taxon>Ecdysozoa</taxon>
        <taxon>Nematoda</taxon>
        <taxon>Chromadorea</taxon>
        <taxon>Rhabditida</taxon>
        <taxon>Rhabditina</taxon>
        <taxon>Diplogasteromorpha</taxon>
        <taxon>Diplogasteroidea</taxon>
        <taxon>Neodiplogasteridae</taxon>
        <taxon>Pristionchus</taxon>
    </lineage>
</organism>
<dbReference type="EnsemblMetazoa" id="PPA45524.1">
    <property type="protein sequence ID" value="PPA45524.1"/>
    <property type="gene ID" value="WBGene00283893"/>
</dbReference>
<dbReference type="Proteomes" id="UP000005239">
    <property type="component" value="Unassembled WGS sequence"/>
</dbReference>
<reference evidence="2" key="1">
    <citation type="journal article" date="2008" name="Nat. Genet.">
        <title>The Pristionchus pacificus genome provides a unique perspective on nematode lifestyle and parasitism.</title>
        <authorList>
            <person name="Dieterich C."/>
            <person name="Clifton S.W."/>
            <person name="Schuster L.N."/>
            <person name="Chinwalla A."/>
            <person name="Delehaunty K."/>
            <person name="Dinkelacker I."/>
            <person name="Fulton L."/>
            <person name="Fulton R."/>
            <person name="Godfrey J."/>
            <person name="Minx P."/>
            <person name="Mitreva M."/>
            <person name="Roeseler W."/>
            <person name="Tian H."/>
            <person name="Witte H."/>
            <person name="Yang S.P."/>
            <person name="Wilson R.K."/>
            <person name="Sommer R.J."/>
        </authorList>
    </citation>
    <scope>NUCLEOTIDE SEQUENCE [LARGE SCALE GENOMIC DNA]</scope>
    <source>
        <strain evidence="2">PS312</strain>
    </source>
</reference>
<sequence length="119" mass="13781">MKLKPVFKNVCRAEIYLGHSARKEYKKIHSSNINGCKKVSYASVNTFMKSEKKKWKNRKRPYRAPLHAKIGGQCDPEDTSIFSDESTIQIEGNVDYITTNDKHDPRRLIGTEKFPHKVK</sequence>
<reference evidence="1" key="2">
    <citation type="submission" date="2022-06" db="UniProtKB">
        <authorList>
            <consortium name="EnsemblMetazoa"/>
        </authorList>
    </citation>
    <scope>IDENTIFICATION</scope>
    <source>
        <strain evidence="1">PS312</strain>
    </source>
</reference>
<protein>
    <submittedName>
        <fullName evidence="1">Uncharacterized protein</fullName>
    </submittedName>
</protein>
<evidence type="ECO:0000313" key="2">
    <source>
        <dbReference type="Proteomes" id="UP000005239"/>
    </source>
</evidence>